<organism evidence="4 5">
    <name type="scientific">Denitratimonas tolerans</name>
    <dbReference type="NCBI Taxonomy" id="1338420"/>
    <lineage>
        <taxon>Bacteria</taxon>
        <taxon>Pseudomonadati</taxon>
        <taxon>Pseudomonadota</taxon>
        <taxon>Gammaproteobacteria</taxon>
        <taxon>Lysobacterales</taxon>
        <taxon>Lysobacteraceae</taxon>
        <taxon>Denitratimonas</taxon>
    </lineage>
</organism>
<dbReference type="Proteomes" id="UP001364472">
    <property type="component" value="Unassembled WGS sequence"/>
</dbReference>
<keyword evidence="2 3" id="KW-0175">Coiled coil</keyword>
<keyword evidence="5" id="KW-1185">Reference proteome</keyword>
<gene>
    <name evidence="4" type="ORF">WB794_01645</name>
</gene>
<comment type="caution">
    <text evidence="4">The sequence shown here is derived from an EMBL/GenBank/DDBJ whole genome shotgun (WGS) entry which is preliminary data.</text>
</comment>
<sequence>MALPRADEALWYTVSAGTLEPTAMGTGQFASAKQRLVASREAATVGQLVRRSGERVAVGDVVLRLENPELGIELEDARRALTDARDAFAAERASLALDEIRARSILLEAQYEQEVKDADLKAYRALLEKGVVSRLQFERAQADARLAQSRVESQVASGKASASLAQSRLAQAEARVIQQRERVERIEGRIQDLAVQAPESGVIKTVFVDLGSSVQPGNPLFSVGPESPDLVAIEFPQGYIESLRVGMPIEISYNGRIAKAELASISADLRDGYGSVEARPNGDWPTASIGMVVRATVRVDRIEDAKHIPVPVYGMDWSGRVEVLRKRGDIIDHVILDDVVELDGYLVFPTSIQAGDQVSFPSMPKRLAAG</sequence>
<dbReference type="PANTHER" id="PTHR32347:SF14">
    <property type="entry name" value="EFFLUX SYSTEM COMPONENT YKNX-RELATED"/>
    <property type="match status" value="1"/>
</dbReference>
<accession>A0AAW9R2C2</accession>
<protein>
    <submittedName>
        <fullName evidence="4">Efflux RND transporter periplasmic adaptor subunit</fullName>
    </submittedName>
</protein>
<dbReference type="Gene3D" id="2.40.30.170">
    <property type="match status" value="1"/>
</dbReference>
<dbReference type="AlphaFoldDB" id="A0AAW9R2C2"/>
<proteinExistence type="predicted"/>
<evidence type="ECO:0000313" key="5">
    <source>
        <dbReference type="Proteomes" id="UP001364472"/>
    </source>
</evidence>
<dbReference type="EMBL" id="JBBDHC010000002">
    <property type="protein sequence ID" value="MEJ1248383.1"/>
    <property type="molecule type" value="Genomic_DNA"/>
</dbReference>
<dbReference type="RefSeq" id="WP_337334274.1">
    <property type="nucleotide sequence ID" value="NZ_JBBDHC010000002.1"/>
</dbReference>
<dbReference type="InterPro" id="IPR050465">
    <property type="entry name" value="UPF0194_transport"/>
</dbReference>
<comment type="subcellular location">
    <subcellularLocation>
        <location evidence="1">Cell envelope</location>
    </subcellularLocation>
</comment>
<evidence type="ECO:0000256" key="1">
    <source>
        <dbReference type="ARBA" id="ARBA00004196"/>
    </source>
</evidence>
<evidence type="ECO:0000256" key="3">
    <source>
        <dbReference type="SAM" id="Coils"/>
    </source>
</evidence>
<dbReference type="GO" id="GO:0030313">
    <property type="term" value="C:cell envelope"/>
    <property type="evidence" value="ECO:0007669"/>
    <property type="project" value="UniProtKB-SubCell"/>
</dbReference>
<dbReference type="Gene3D" id="2.40.50.100">
    <property type="match status" value="1"/>
</dbReference>
<evidence type="ECO:0000313" key="4">
    <source>
        <dbReference type="EMBL" id="MEJ1248383.1"/>
    </source>
</evidence>
<reference evidence="4 5" key="1">
    <citation type="journal article" date="2016" name="Antonie Van Leeuwenhoek">
        <title>Denitratimonas tolerans gen. nov., sp. nov., a denitrifying bacterium isolated from a bioreactor for tannery wastewater treatment.</title>
        <authorList>
            <person name="Han S.I."/>
            <person name="Kim J.O."/>
            <person name="Lee Y.R."/>
            <person name="Ekpeghere K.I."/>
            <person name="Koh S.C."/>
            <person name="Whang K.S."/>
        </authorList>
    </citation>
    <scope>NUCLEOTIDE SEQUENCE [LARGE SCALE GENOMIC DNA]</scope>
    <source>
        <strain evidence="4 5">KACC 17565</strain>
    </source>
</reference>
<dbReference type="Gene3D" id="1.10.287.470">
    <property type="entry name" value="Helix hairpin bin"/>
    <property type="match status" value="1"/>
</dbReference>
<feature type="coiled-coil region" evidence="3">
    <location>
        <begin position="162"/>
        <end position="189"/>
    </location>
</feature>
<dbReference type="SUPFAM" id="SSF111369">
    <property type="entry name" value="HlyD-like secretion proteins"/>
    <property type="match status" value="1"/>
</dbReference>
<name>A0AAW9R2C2_9GAMM</name>
<dbReference type="PANTHER" id="PTHR32347">
    <property type="entry name" value="EFFLUX SYSTEM COMPONENT YKNX-RELATED"/>
    <property type="match status" value="1"/>
</dbReference>
<evidence type="ECO:0000256" key="2">
    <source>
        <dbReference type="ARBA" id="ARBA00023054"/>
    </source>
</evidence>